<organism evidence="2 3">
    <name type="scientific">Panicum virgatum</name>
    <name type="common">Blackwell switchgrass</name>
    <dbReference type="NCBI Taxonomy" id="38727"/>
    <lineage>
        <taxon>Eukaryota</taxon>
        <taxon>Viridiplantae</taxon>
        <taxon>Streptophyta</taxon>
        <taxon>Embryophyta</taxon>
        <taxon>Tracheophyta</taxon>
        <taxon>Spermatophyta</taxon>
        <taxon>Magnoliopsida</taxon>
        <taxon>Liliopsida</taxon>
        <taxon>Poales</taxon>
        <taxon>Poaceae</taxon>
        <taxon>PACMAD clade</taxon>
        <taxon>Panicoideae</taxon>
        <taxon>Panicodae</taxon>
        <taxon>Paniceae</taxon>
        <taxon>Panicinae</taxon>
        <taxon>Panicum</taxon>
        <taxon>Panicum sect. Hiantes</taxon>
    </lineage>
</organism>
<accession>A0A8T0R6S2</accession>
<feature type="compositionally biased region" description="Basic and acidic residues" evidence="1">
    <location>
        <begin position="50"/>
        <end position="60"/>
    </location>
</feature>
<keyword evidence="3" id="KW-1185">Reference proteome</keyword>
<evidence type="ECO:0000256" key="1">
    <source>
        <dbReference type="SAM" id="MobiDB-lite"/>
    </source>
</evidence>
<feature type="compositionally biased region" description="Basic residues" evidence="1">
    <location>
        <begin position="61"/>
        <end position="77"/>
    </location>
</feature>
<dbReference type="AlphaFoldDB" id="A0A8T0R6S2"/>
<name>A0A8T0R6S2_PANVG</name>
<dbReference type="Proteomes" id="UP000823388">
    <property type="component" value="Chromosome 6K"/>
</dbReference>
<gene>
    <name evidence="2" type="ORF">PVAP13_6KG026600</name>
</gene>
<dbReference type="EMBL" id="CM029047">
    <property type="protein sequence ID" value="KAG2581407.1"/>
    <property type="molecule type" value="Genomic_DNA"/>
</dbReference>
<reference evidence="2" key="1">
    <citation type="submission" date="2020-05" db="EMBL/GenBank/DDBJ databases">
        <title>WGS assembly of Panicum virgatum.</title>
        <authorList>
            <person name="Lovell J.T."/>
            <person name="Jenkins J."/>
            <person name="Shu S."/>
            <person name="Juenger T.E."/>
            <person name="Schmutz J."/>
        </authorList>
    </citation>
    <scope>NUCLEOTIDE SEQUENCE</scope>
    <source>
        <strain evidence="2">AP13</strain>
    </source>
</reference>
<feature type="region of interest" description="Disordered" evidence="1">
    <location>
        <begin position="1"/>
        <end position="84"/>
    </location>
</feature>
<protein>
    <submittedName>
        <fullName evidence="2">Uncharacterized protein</fullName>
    </submittedName>
</protein>
<evidence type="ECO:0000313" key="3">
    <source>
        <dbReference type="Proteomes" id="UP000823388"/>
    </source>
</evidence>
<comment type="caution">
    <text evidence="2">The sequence shown here is derived from an EMBL/GenBank/DDBJ whole genome shotgun (WGS) entry which is preliminary data.</text>
</comment>
<sequence>MRETKTANGPAPWPQRFSAESLAPGVRRLLGTPRRGREGEQGAGQQPPARAEEVQQDIRKGARRCGGRRAGAGRRRFSAPWEEEARCGRSRTRAMRLSRSGQVKGSRCILGPIDGARSIDAPWSPALPKLWCLYKQDSPHHGSPPAHL</sequence>
<evidence type="ECO:0000313" key="2">
    <source>
        <dbReference type="EMBL" id="KAG2581407.1"/>
    </source>
</evidence>
<proteinExistence type="predicted"/>